<dbReference type="STRING" id="28092.WM40_12925"/>
<reference evidence="7 8" key="1">
    <citation type="submission" date="2015-03" db="EMBL/GenBank/DDBJ databases">
        <title>Draft Genome Sequence of Burkholderia andropogonis type strain ICMP2807, isolated from Sorghum bicolor.</title>
        <authorList>
            <person name="Lopes-Santos L."/>
            <person name="Castro D.B."/>
            <person name="Ottoboni L.M."/>
            <person name="Park D."/>
            <person name="Weirc B.S."/>
            <person name="Destefano S.A."/>
        </authorList>
    </citation>
    <scope>NUCLEOTIDE SEQUENCE [LARGE SCALE GENOMIC DNA]</scope>
    <source>
        <strain evidence="7 8">ICMP2807</strain>
    </source>
</reference>
<organism evidence="7 8">
    <name type="scientific">Robbsia andropogonis</name>
    <dbReference type="NCBI Taxonomy" id="28092"/>
    <lineage>
        <taxon>Bacteria</taxon>
        <taxon>Pseudomonadati</taxon>
        <taxon>Pseudomonadota</taxon>
        <taxon>Betaproteobacteria</taxon>
        <taxon>Burkholderiales</taxon>
        <taxon>Burkholderiaceae</taxon>
        <taxon>Robbsia</taxon>
    </lineage>
</organism>
<evidence type="ECO:0000256" key="6">
    <source>
        <dbReference type="SAM" id="SignalP"/>
    </source>
</evidence>
<feature type="signal peptide" evidence="6">
    <location>
        <begin position="1"/>
        <end position="26"/>
    </location>
</feature>
<feature type="chain" id="PRO_5002490714" description="Putrescine-binding periplasmic protein" evidence="6">
    <location>
        <begin position="27"/>
        <end position="367"/>
    </location>
</feature>
<dbReference type="PANTHER" id="PTHR30222:SF12">
    <property type="entry name" value="NORSPERMIDINE SENSOR"/>
    <property type="match status" value="1"/>
</dbReference>
<gene>
    <name evidence="7" type="ORF">WM40_12925</name>
</gene>
<dbReference type="EMBL" id="LAQU01000012">
    <property type="protein sequence ID" value="KKB63219.1"/>
    <property type="molecule type" value="Genomic_DNA"/>
</dbReference>
<keyword evidence="3 6" id="KW-0732">Signal</keyword>
<dbReference type="GO" id="GO:0015846">
    <property type="term" value="P:polyamine transport"/>
    <property type="evidence" value="ECO:0007669"/>
    <property type="project" value="InterPro"/>
</dbReference>
<evidence type="ECO:0000256" key="1">
    <source>
        <dbReference type="ARBA" id="ARBA00004418"/>
    </source>
</evidence>
<evidence type="ECO:0000313" key="8">
    <source>
        <dbReference type="Proteomes" id="UP000033618"/>
    </source>
</evidence>
<comment type="subcellular location">
    <subcellularLocation>
        <location evidence="1 5">Periplasm</location>
    </subcellularLocation>
</comment>
<comment type="similarity">
    <text evidence="5">Belongs to the bacterial solute-binding protein PotD/PotF family.</text>
</comment>
<dbReference type="PATRIC" id="fig|28092.6.peg.3040"/>
<keyword evidence="8" id="KW-1185">Reference proteome</keyword>
<evidence type="ECO:0000256" key="5">
    <source>
        <dbReference type="PIRNR" id="PIRNR019574"/>
    </source>
</evidence>
<dbReference type="PIRSF" id="PIRSF019574">
    <property type="entry name" value="Periplasmic_polyamine_BP"/>
    <property type="match status" value="1"/>
</dbReference>
<accession>A0A0F5K035</accession>
<dbReference type="Pfam" id="PF13416">
    <property type="entry name" value="SBP_bac_8"/>
    <property type="match status" value="1"/>
</dbReference>
<evidence type="ECO:0000256" key="3">
    <source>
        <dbReference type="ARBA" id="ARBA00022729"/>
    </source>
</evidence>
<dbReference type="SUPFAM" id="SSF53850">
    <property type="entry name" value="Periplasmic binding protein-like II"/>
    <property type="match status" value="1"/>
</dbReference>
<evidence type="ECO:0000256" key="2">
    <source>
        <dbReference type="ARBA" id="ARBA00022448"/>
    </source>
</evidence>
<evidence type="ECO:0000256" key="4">
    <source>
        <dbReference type="ARBA" id="ARBA00022764"/>
    </source>
</evidence>
<dbReference type="GO" id="GO:0042597">
    <property type="term" value="C:periplasmic space"/>
    <property type="evidence" value="ECO:0007669"/>
    <property type="project" value="UniProtKB-SubCell"/>
</dbReference>
<dbReference type="AlphaFoldDB" id="A0A0F5K035"/>
<comment type="function">
    <text evidence="5">Required for the activity of the bacterial periplasmic transport system of putrescine.</text>
</comment>
<dbReference type="PRINTS" id="PR00909">
    <property type="entry name" value="SPERMDNBNDNG"/>
</dbReference>
<sequence>MRGMIAGVLGSVVAIAGLGMALEAHAQTTLNVYNWSDYIAKDTVSNFEKQTGIKVRYDNYDSNDTLQAKMLTGNSGYDIVTPTSNYAGRQIAAGMFTPLDKSQLPNLKYLDPALMKLVAGADPGNKYVVPWAYGTTGLGYNVTKARQLLGDKVDLDSWDVFFKPENLSKLKQCGVSVLDAPDQVFAAALHYLNLPTDSTKPEDYQKALALLKTVRPYITQFSSSGYINDMVGGDVCFTLGWSGDITIARHRAEEAKKPFKIQYFIPKGGAPVFFDVMAIPKDAKNKEAALKWINYIETPQVHAAITDTVYYPSANMEARKYVSKAVAEDPAIYPPPDVVKTLFLMKPLPPAILRLQTRLWTELKTGH</sequence>
<keyword evidence="2 5" id="KW-0813">Transport</keyword>
<dbReference type="Proteomes" id="UP000033618">
    <property type="component" value="Unassembled WGS sequence"/>
</dbReference>
<dbReference type="PANTHER" id="PTHR30222">
    <property type="entry name" value="SPERMIDINE/PUTRESCINE-BINDING PERIPLASMIC PROTEIN"/>
    <property type="match status" value="1"/>
</dbReference>
<evidence type="ECO:0000313" key="7">
    <source>
        <dbReference type="EMBL" id="KKB63219.1"/>
    </source>
</evidence>
<dbReference type="InterPro" id="IPR006059">
    <property type="entry name" value="SBP"/>
</dbReference>
<proteinExistence type="inferred from homology"/>
<dbReference type="GO" id="GO:0019808">
    <property type="term" value="F:polyamine binding"/>
    <property type="evidence" value="ECO:0007669"/>
    <property type="project" value="InterPro"/>
</dbReference>
<comment type="caution">
    <text evidence="7">The sequence shown here is derived from an EMBL/GenBank/DDBJ whole genome shotgun (WGS) entry which is preliminary data.</text>
</comment>
<dbReference type="CDD" id="cd13659">
    <property type="entry name" value="PBP2_PotF"/>
    <property type="match status" value="1"/>
</dbReference>
<protein>
    <recommendedName>
        <fullName evidence="5">Putrescine-binding periplasmic protein</fullName>
    </recommendedName>
</protein>
<name>A0A0F5K035_9BURK</name>
<dbReference type="InterPro" id="IPR001188">
    <property type="entry name" value="Sperm_putr-bd"/>
</dbReference>
<dbReference type="Gene3D" id="3.40.190.10">
    <property type="entry name" value="Periplasmic binding protein-like II"/>
    <property type="match status" value="2"/>
</dbReference>
<keyword evidence="4 5" id="KW-0574">Periplasm</keyword>